<dbReference type="AlphaFoldDB" id="A0A9W9BMZ3"/>
<keyword evidence="2" id="KW-1185">Reference proteome</keyword>
<sequence>MQPTALMAARRGSFSLLANRGSRLVWKAYALALQTHMTTQDDLDNSSKAIFVAAPGLYDIPAGEVAPQEITNARLFRRADPLQDTRSPFYSDDGDSYFDTRRKYVYPLSSKLCIQLIQSRYLENIHDDAVNHSDVCGSISKLRSDVQQAQDRTAEAYLRDLDLYHKSAAIVGSGLANFDAWAEKFGVYYAWAKSEQNRLEGEHKLASSRTSSSVGLAVAAFDLAQDTSNLKLGPLYSINGVDRRVDSWVDARDGGREEVRLDLDIAGAKTTPWANLGFPNLDIDPSYDTKLDTPDVKLSLKAGGLQAFDVDRGFW</sequence>
<proteinExistence type="predicted"/>
<reference evidence="1" key="1">
    <citation type="submission" date="2022-10" db="EMBL/GenBank/DDBJ databases">
        <title>Tapping the CABI collections for fungal endophytes: first genome assemblies for Collariella, Neodidymelliopsis, Ascochyta clinopodiicola, Didymella pomorum, Didymosphaeria variabile, Neocosmospora piperis and Neocucurbitaria cava.</title>
        <authorList>
            <person name="Hill R."/>
        </authorList>
    </citation>
    <scope>NUCLEOTIDE SEQUENCE</scope>
    <source>
        <strain evidence="1">IMI 366586</strain>
    </source>
</reference>
<organism evidence="1 2">
    <name type="scientific">Fusarium piperis</name>
    <dbReference type="NCBI Taxonomy" id="1435070"/>
    <lineage>
        <taxon>Eukaryota</taxon>
        <taxon>Fungi</taxon>
        <taxon>Dikarya</taxon>
        <taxon>Ascomycota</taxon>
        <taxon>Pezizomycotina</taxon>
        <taxon>Sordariomycetes</taxon>
        <taxon>Hypocreomycetidae</taxon>
        <taxon>Hypocreales</taxon>
        <taxon>Nectriaceae</taxon>
        <taxon>Fusarium</taxon>
        <taxon>Fusarium solani species complex</taxon>
    </lineage>
</organism>
<accession>A0A9W9BMZ3</accession>
<dbReference type="EMBL" id="JAPEUR010000134">
    <property type="protein sequence ID" value="KAJ4318845.1"/>
    <property type="molecule type" value="Genomic_DNA"/>
</dbReference>
<evidence type="ECO:0000313" key="1">
    <source>
        <dbReference type="EMBL" id="KAJ4318845.1"/>
    </source>
</evidence>
<protein>
    <submittedName>
        <fullName evidence="1">Uncharacterized protein</fullName>
    </submittedName>
</protein>
<dbReference type="OrthoDB" id="5047692at2759"/>
<evidence type="ECO:0000313" key="2">
    <source>
        <dbReference type="Proteomes" id="UP001140502"/>
    </source>
</evidence>
<gene>
    <name evidence="1" type="ORF">N0V84_006659</name>
</gene>
<name>A0A9W9BMZ3_9HYPO</name>
<dbReference type="Proteomes" id="UP001140502">
    <property type="component" value="Unassembled WGS sequence"/>
</dbReference>
<comment type="caution">
    <text evidence="1">The sequence shown here is derived from an EMBL/GenBank/DDBJ whole genome shotgun (WGS) entry which is preliminary data.</text>
</comment>